<accession>A0A1Y2AXS6</accession>
<evidence type="ECO:0000256" key="1">
    <source>
        <dbReference type="ARBA" id="ARBA00004496"/>
    </source>
</evidence>
<dbReference type="InterPro" id="IPR026258">
    <property type="entry name" value="SRP68"/>
</dbReference>
<comment type="subcellular location">
    <subcellularLocation>
        <location evidence="1 10">Cytoplasm</location>
    </subcellularLocation>
    <subcellularLocation>
        <location evidence="2">Nucleus</location>
        <location evidence="2">Nucleolus</location>
    </subcellularLocation>
</comment>
<feature type="region of interest" description="Disordered" evidence="11">
    <location>
        <begin position="570"/>
        <end position="607"/>
    </location>
</feature>
<evidence type="ECO:0000256" key="5">
    <source>
        <dbReference type="ARBA" id="ARBA00022884"/>
    </source>
</evidence>
<evidence type="ECO:0000313" key="13">
    <source>
        <dbReference type="Proteomes" id="UP000193986"/>
    </source>
</evidence>
<dbReference type="GO" id="GO:0006614">
    <property type="term" value="P:SRP-dependent cotranslational protein targeting to membrane"/>
    <property type="evidence" value="ECO:0007669"/>
    <property type="project" value="InterPro"/>
</dbReference>
<comment type="caution">
    <text evidence="12">The sequence shown here is derived from an EMBL/GenBank/DDBJ whole genome shotgun (WGS) entry which is preliminary data.</text>
</comment>
<dbReference type="PANTHER" id="PTHR12860">
    <property type="entry name" value="SIGNAL RECOGNITION PARTICLE 68 KDA PROTEIN"/>
    <property type="match status" value="1"/>
</dbReference>
<dbReference type="GO" id="GO:0005047">
    <property type="term" value="F:signal recognition particle binding"/>
    <property type="evidence" value="ECO:0007669"/>
    <property type="project" value="InterPro"/>
</dbReference>
<organism evidence="12 13">
    <name type="scientific">Naematelia encephala</name>
    <dbReference type="NCBI Taxonomy" id="71784"/>
    <lineage>
        <taxon>Eukaryota</taxon>
        <taxon>Fungi</taxon>
        <taxon>Dikarya</taxon>
        <taxon>Basidiomycota</taxon>
        <taxon>Agaricomycotina</taxon>
        <taxon>Tremellomycetes</taxon>
        <taxon>Tremellales</taxon>
        <taxon>Naemateliaceae</taxon>
        <taxon>Naematelia</taxon>
    </lineage>
</organism>
<evidence type="ECO:0000256" key="10">
    <source>
        <dbReference type="PIRNR" id="PIRNR038995"/>
    </source>
</evidence>
<dbReference type="PIRSF" id="PIRSF038995">
    <property type="entry name" value="SRP68"/>
    <property type="match status" value="1"/>
</dbReference>
<dbReference type="PANTHER" id="PTHR12860:SF0">
    <property type="entry name" value="SIGNAL RECOGNITION PARTICLE SUBUNIT SRP68"/>
    <property type="match status" value="1"/>
</dbReference>
<proteinExistence type="inferred from homology"/>
<evidence type="ECO:0000313" key="12">
    <source>
        <dbReference type="EMBL" id="ORY27371.1"/>
    </source>
</evidence>
<dbReference type="Pfam" id="PF16969">
    <property type="entry name" value="SRP68"/>
    <property type="match status" value="1"/>
</dbReference>
<feature type="compositionally biased region" description="Basic and acidic residues" evidence="11">
    <location>
        <begin position="574"/>
        <end position="592"/>
    </location>
</feature>
<evidence type="ECO:0000256" key="6">
    <source>
        <dbReference type="ARBA" id="ARBA00023135"/>
    </source>
</evidence>
<evidence type="ECO:0000256" key="8">
    <source>
        <dbReference type="ARBA" id="ARBA00023274"/>
    </source>
</evidence>
<dbReference type="Gene3D" id="1.10.3450.40">
    <property type="entry name" value="Signal recognition particle, SRP68 subunit, RNA-binding domain"/>
    <property type="match status" value="1"/>
</dbReference>
<keyword evidence="6 10" id="KW-0733">Signal recognition particle</keyword>
<comment type="similarity">
    <text evidence="3 10">Belongs to the SRP68 family.</text>
</comment>
<dbReference type="InterPro" id="IPR038253">
    <property type="entry name" value="SRP68_N_sf"/>
</dbReference>
<keyword evidence="13" id="KW-1185">Reference proteome</keyword>
<evidence type="ECO:0000256" key="3">
    <source>
        <dbReference type="ARBA" id="ARBA00009352"/>
    </source>
</evidence>
<keyword evidence="5 10" id="KW-0694">RNA-binding</keyword>
<dbReference type="InterPro" id="IPR034652">
    <property type="entry name" value="SRP68-RBD"/>
</dbReference>
<dbReference type="STRING" id="71784.A0A1Y2AXS6"/>
<dbReference type="AlphaFoldDB" id="A0A1Y2AXS6"/>
<keyword evidence="4 10" id="KW-0963">Cytoplasm</keyword>
<dbReference type="CDD" id="cd15481">
    <property type="entry name" value="SRP68-RBD"/>
    <property type="match status" value="1"/>
</dbReference>
<reference evidence="12 13" key="1">
    <citation type="submission" date="2016-07" db="EMBL/GenBank/DDBJ databases">
        <title>Pervasive Adenine N6-methylation of Active Genes in Fungi.</title>
        <authorList>
            <consortium name="DOE Joint Genome Institute"/>
            <person name="Mondo S.J."/>
            <person name="Dannebaum R.O."/>
            <person name="Kuo R.C."/>
            <person name="Labutti K."/>
            <person name="Haridas S."/>
            <person name="Kuo A."/>
            <person name="Salamov A."/>
            <person name="Ahrendt S.R."/>
            <person name="Lipzen A."/>
            <person name="Sullivan W."/>
            <person name="Andreopoulos W.B."/>
            <person name="Clum A."/>
            <person name="Lindquist E."/>
            <person name="Daum C."/>
            <person name="Ramamoorthy G.K."/>
            <person name="Gryganskyi A."/>
            <person name="Culley D."/>
            <person name="Magnuson J.K."/>
            <person name="James T.Y."/>
            <person name="O'Malley M.A."/>
            <person name="Stajich J.E."/>
            <person name="Spatafora J.W."/>
            <person name="Visel A."/>
            <person name="Grigoriev I.V."/>
        </authorList>
    </citation>
    <scope>NUCLEOTIDE SEQUENCE [LARGE SCALE GENOMIC DNA]</scope>
    <source>
        <strain evidence="12 13">68-887.2</strain>
    </source>
</reference>
<name>A0A1Y2AXS6_9TREE</name>
<gene>
    <name evidence="12" type="ORF">BCR39DRAFT_469451</name>
</gene>
<dbReference type="InParanoid" id="A0A1Y2AXS6"/>
<evidence type="ECO:0000256" key="4">
    <source>
        <dbReference type="ARBA" id="ARBA00022490"/>
    </source>
</evidence>
<keyword evidence="7" id="KW-0539">Nucleus</keyword>
<dbReference type="GO" id="GO:0005730">
    <property type="term" value="C:nucleolus"/>
    <property type="evidence" value="ECO:0007669"/>
    <property type="project" value="UniProtKB-SubCell"/>
</dbReference>
<dbReference type="OrthoDB" id="10255118at2759"/>
<comment type="function">
    <text evidence="10">Component of the signal recognition particle (SRP) complex, a ribonucleoprotein complex that mediates the cotranslational targeting of secretory and membrane proteins to the endoplasmic reticulum (ER). The SRP complex interacts with the signal sequence in nascent secretory and membrane proteins and directs them to the membrane of the ER.</text>
</comment>
<dbReference type="EMBL" id="MCFC01000039">
    <property type="protein sequence ID" value="ORY27371.1"/>
    <property type="molecule type" value="Genomic_DNA"/>
</dbReference>
<evidence type="ECO:0000256" key="2">
    <source>
        <dbReference type="ARBA" id="ARBA00004604"/>
    </source>
</evidence>
<dbReference type="GO" id="GO:0030942">
    <property type="term" value="F:endoplasmic reticulum signal peptide binding"/>
    <property type="evidence" value="ECO:0007669"/>
    <property type="project" value="InterPro"/>
</dbReference>
<protein>
    <recommendedName>
        <fullName evidence="9 10">Signal recognition particle subunit SRP68</fullName>
        <shortName evidence="10">SRP68</shortName>
    </recommendedName>
</protein>
<dbReference type="GO" id="GO:0008312">
    <property type="term" value="F:7S RNA binding"/>
    <property type="evidence" value="ECO:0007669"/>
    <property type="project" value="InterPro"/>
</dbReference>
<dbReference type="GO" id="GO:0005786">
    <property type="term" value="C:signal recognition particle, endoplasmic reticulum targeting"/>
    <property type="evidence" value="ECO:0007669"/>
    <property type="project" value="UniProtKB-KW"/>
</dbReference>
<evidence type="ECO:0000256" key="11">
    <source>
        <dbReference type="SAM" id="MobiDB-lite"/>
    </source>
</evidence>
<dbReference type="FunCoup" id="A0A1Y2AXS6">
    <property type="interactions" value="599"/>
</dbReference>
<sequence length="607" mass="67320">MATQQPDLSFKVLSLLSKERGIYGLRNGDHERYRHHCANKLHRLRQVSGLTSGKGKAYKKPPPLTKEAVKDVRQLHLLLFSAERALAHSHELKALATKPNPPANVRREQISWLRRAAKYASSLYDIARSLSESSQLSQRTLSEITIYHLSVASELSFERQQWAEALTSLACRRHLLSNLALGARDSYDQALATEFIDAYDPLIRFSAYKMGRAESHDIDGVVADIDNEMMEEALPGFAQLVQGLREELKVSEVEDGRKTLDEVNFAGDKVEFRNAEMVGIMLRVQDVLGKMQGKRDGGKGRGMKGWDRVLGVLGEAEGVARRLLDDHEASRSATSLRSTETSKSLSLAHQYIIYLLLSHRIQRDLLLVTALESSAAVLPSDATSFKISGGRGKVEDAVKSLAAIIKLYDTVLQSMSQVRSLAIVEEKDGVRLAAEGVEAFFHATKCYHLARLHCIHPTPSYASAVQLLERSSLSVRQAKTALFDSMTDLQEAIVPLTELQVDELGSRVAELDLAAKRALFAERVPKPVFFDTAFNYIDLPMDELLVKAGKKEAVAQPVISRVEAAVSQTKKSVLPRERETRETTPAVEDRQGASKPKGWFGGWLGRG</sequence>
<keyword evidence="8 10" id="KW-0687">Ribonucleoprotein</keyword>
<evidence type="ECO:0000256" key="9">
    <source>
        <dbReference type="ARBA" id="ARBA00029498"/>
    </source>
</evidence>
<evidence type="ECO:0000256" key="7">
    <source>
        <dbReference type="ARBA" id="ARBA00023242"/>
    </source>
</evidence>
<dbReference type="Proteomes" id="UP000193986">
    <property type="component" value="Unassembled WGS sequence"/>
</dbReference>